<accession>C9ZL80</accession>
<proteinExistence type="predicted"/>
<feature type="domain" description="RRM" evidence="4">
    <location>
        <begin position="130"/>
        <end position="208"/>
    </location>
</feature>
<feature type="compositionally biased region" description="Low complexity" evidence="3">
    <location>
        <begin position="108"/>
        <end position="120"/>
    </location>
</feature>
<dbReference type="Pfam" id="PF00076">
    <property type="entry name" value="RRM_1"/>
    <property type="match status" value="2"/>
</dbReference>
<dbReference type="RefSeq" id="XP_011772379.1">
    <property type="nucleotide sequence ID" value="XM_011774077.1"/>
</dbReference>
<reference evidence="6" key="1">
    <citation type="journal article" date="2010" name="PLoS Negl. Trop. Dis.">
        <title>The genome sequence of Trypanosoma brucei gambiense, causative agent of chronic human african trypanosomiasis.</title>
        <authorList>
            <person name="Jackson A.P."/>
            <person name="Sanders M."/>
            <person name="Berry A."/>
            <person name="McQuillan J."/>
            <person name="Aslett M.A."/>
            <person name="Quail M.A."/>
            <person name="Chukualim B."/>
            <person name="Capewell P."/>
            <person name="MacLeod A."/>
            <person name="Melville S.E."/>
            <person name="Gibson W."/>
            <person name="Barry J.D."/>
            <person name="Berriman M."/>
            <person name="Hertz-Fowler C."/>
        </authorList>
    </citation>
    <scope>NUCLEOTIDE SEQUENCE [LARGE SCALE GENOMIC DNA]</scope>
    <source>
        <strain evidence="6">MHOM/CI/86/DAL972</strain>
    </source>
</reference>
<organism evidence="5 6">
    <name type="scientific">Trypanosoma brucei gambiense (strain MHOM/CI/86/DAL972)</name>
    <dbReference type="NCBI Taxonomy" id="679716"/>
    <lineage>
        <taxon>Eukaryota</taxon>
        <taxon>Discoba</taxon>
        <taxon>Euglenozoa</taxon>
        <taxon>Kinetoplastea</taxon>
        <taxon>Metakinetoplastina</taxon>
        <taxon>Trypanosomatida</taxon>
        <taxon>Trypanosomatidae</taxon>
        <taxon>Trypanosoma</taxon>
    </lineage>
</organism>
<feature type="compositionally biased region" description="Low complexity" evidence="3">
    <location>
        <begin position="338"/>
        <end position="351"/>
    </location>
</feature>
<dbReference type="SMART" id="SM00360">
    <property type="entry name" value="RRM"/>
    <property type="match status" value="2"/>
</dbReference>
<gene>
    <name evidence="5" type="ORF">TbgDal_III4310</name>
</gene>
<feature type="region of interest" description="Disordered" evidence="3">
    <location>
        <begin position="68"/>
        <end position="127"/>
    </location>
</feature>
<dbReference type="InterPro" id="IPR035979">
    <property type="entry name" value="RBD_domain_sf"/>
</dbReference>
<dbReference type="GO" id="GO:0003723">
    <property type="term" value="F:RNA binding"/>
    <property type="evidence" value="ECO:0007669"/>
    <property type="project" value="UniProtKB-UniRule"/>
</dbReference>
<dbReference type="Proteomes" id="UP000002316">
    <property type="component" value="Chromosome 3"/>
</dbReference>
<name>C9ZL80_TRYB9</name>
<feature type="region of interest" description="Disordered" evidence="3">
    <location>
        <begin position="17"/>
        <end position="42"/>
    </location>
</feature>
<evidence type="ECO:0000313" key="5">
    <source>
        <dbReference type="EMBL" id="CBH10089.1"/>
    </source>
</evidence>
<dbReference type="InterPro" id="IPR000504">
    <property type="entry name" value="RRM_dom"/>
</dbReference>
<evidence type="ECO:0000313" key="6">
    <source>
        <dbReference type="Proteomes" id="UP000002316"/>
    </source>
</evidence>
<dbReference type="GeneID" id="23859228"/>
<dbReference type="SUPFAM" id="SSF54928">
    <property type="entry name" value="RNA-binding domain, RBD"/>
    <property type="match status" value="2"/>
</dbReference>
<dbReference type="VEuPathDB" id="TriTrypDB:Tbg972.3.4310"/>
<evidence type="ECO:0000259" key="4">
    <source>
        <dbReference type="PROSITE" id="PS50102"/>
    </source>
</evidence>
<dbReference type="CDD" id="cd00590">
    <property type="entry name" value="RRM_SF"/>
    <property type="match status" value="2"/>
</dbReference>
<dbReference type="AlphaFoldDB" id="C9ZL80"/>
<sequence length="601" mass="62237">MEVPFEEGTQLVHAIERSQQRSLDASAVSDVETVPPPTTTANANANATAAVALKGLATTSAHVPLPLFGLDDEGRSGKTPLNNESGPGTSSSGSHSSSSNVPVASLRAGTAGTPTVTPAADSRAESQSRTNLFVSNIPHLLGKNELVDLFSPYGEILSAAVMRNIHTGDSLGTAFVRFATTEQAQAAMEALTGYVLEGRSMVVQWAKRQHDDTPVGEARKKIMKLFVRNIPLDVSDADLTEVFSAFGPVKGVSIHKDTTPNAGRHLERRIAFITFHTDGVAERAAEAIHNTRPFHSCGKIPLMVKLAEDNPRHGRGHNAQSGRSAGGRNGNTNQNNDGSVSRSSPSGSVRSNKSLGISGHGSARGDIRGLGIDTSGGLPGLFSLGTDACGFPGGAFAVFPTMIPQGGVFVPQPVLNVGVGVNGQAMALRTPMFWHQAGSTIPVGVMGQSQSANMGATGGNCSHQGFASVSEGSSSEQQRVDIFSSFAQPPPFPADPLAGLVDSTGFSFTAPPPPPPPPAPAPAPAPAPLSSSAVEVGPVVKDDVEPTMCPHPSSSDVYDADSSLSLDFLENLGAAELCHVTTPSGDEDHRLHAPGSFVPFL</sequence>
<feature type="region of interest" description="Disordered" evidence="3">
    <location>
        <begin position="309"/>
        <end position="365"/>
    </location>
</feature>
<dbReference type="InterPro" id="IPR052462">
    <property type="entry name" value="SLIRP/GR-RBP-like"/>
</dbReference>
<dbReference type="EMBL" id="FN554966">
    <property type="protein sequence ID" value="CBH10089.1"/>
    <property type="molecule type" value="Genomic_DNA"/>
</dbReference>
<dbReference type="FunFam" id="3.30.70.330:FF:000835">
    <property type="entry name" value="RNA binding protein, putative"/>
    <property type="match status" value="1"/>
</dbReference>
<feature type="compositionally biased region" description="Pro residues" evidence="3">
    <location>
        <begin position="510"/>
        <end position="527"/>
    </location>
</feature>
<feature type="region of interest" description="Disordered" evidence="3">
    <location>
        <begin position="504"/>
        <end position="532"/>
    </location>
</feature>
<feature type="compositionally biased region" description="Low complexity" evidence="3">
    <location>
        <begin position="85"/>
        <end position="99"/>
    </location>
</feature>
<dbReference type="InterPro" id="IPR012677">
    <property type="entry name" value="Nucleotide-bd_a/b_plait_sf"/>
</dbReference>
<feature type="domain" description="RRM" evidence="4">
    <location>
        <begin position="223"/>
        <end position="309"/>
    </location>
</feature>
<dbReference type="PANTHER" id="PTHR48027">
    <property type="entry name" value="HETEROGENEOUS NUCLEAR RIBONUCLEOPROTEIN 87F-RELATED"/>
    <property type="match status" value="1"/>
</dbReference>
<evidence type="ECO:0000256" key="1">
    <source>
        <dbReference type="ARBA" id="ARBA00022884"/>
    </source>
</evidence>
<evidence type="ECO:0000256" key="3">
    <source>
        <dbReference type="SAM" id="MobiDB-lite"/>
    </source>
</evidence>
<dbReference type="Gene3D" id="3.30.70.330">
    <property type="match status" value="2"/>
</dbReference>
<dbReference type="PROSITE" id="PS50102">
    <property type="entry name" value="RRM"/>
    <property type="match status" value="2"/>
</dbReference>
<keyword evidence="1 2" id="KW-0694">RNA-binding</keyword>
<protein>
    <submittedName>
        <fullName evidence="5">RNA-binding protein, putative</fullName>
    </submittedName>
</protein>
<evidence type="ECO:0000256" key="2">
    <source>
        <dbReference type="PROSITE-ProRule" id="PRU00176"/>
    </source>
</evidence>
<dbReference type="KEGG" id="tbg:TbgDal_III4310"/>